<sequence>MHAAFADLNTVILGVSPDPVKKHEKFISKYELPFILLADEEHTVLEQYGVWKEKNMYGKKYMGVERTTFLIDKDGNIAKIYPKVKVAGHVDQVLEDVKALG</sequence>
<keyword evidence="7" id="KW-1015">Disulfide bond</keyword>
<evidence type="ECO:0000256" key="10">
    <source>
        <dbReference type="ARBA" id="ARBA00038489"/>
    </source>
</evidence>
<evidence type="ECO:0000256" key="7">
    <source>
        <dbReference type="ARBA" id="ARBA00023157"/>
    </source>
</evidence>
<evidence type="ECO:0000256" key="1">
    <source>
        <dbReference type="ARBA" id="ARBA00003330"/>
    </source>
</evidence>
<comment type="caution">
    <text evidence="14">The sequence shown here is derived from an EMBL/GenBank/DDBJ whole genome shotgun (WGS) entry which is preliminary data.</text>
</comment>
<dbReference type="CDD" id="cd03017">
    <property type="entry name" value="PRX_BCP"/>
    <property type="match status" value="1"/>
</dbReference>
<comment type="subunit">
    <text evidence="2">Monomer.</text>
</comment>
<keyword evidence="5" id="KW-0049">Antioxidant</keyword>
<dbReference type="AlphaFoldDB" id="A0A074LGD0"/>
<dbReference type="STRING" id="1157490.EL26_21650"/>
<dbReference type="EMBL" id="JMIR01000041">
    <property type="protein sequence ID" value="KEO81286.1"/>
    <property type="molecule type" value="Genomic_DNA"/>
</dbReference>
<keyword evidence="15" id="KW-1185">Reference proteome</keyword>
<dbReference type="GO" id="GO:0005737">
    <property type="term" value="C:cytoplasm"/>
    <property type="evidence" value="ECO:0007669"/>
    <property type="project" value="TreeGrafter"/>
</dbReference>
<dbReference type="Proteomes" id="UP000027931">
    <property type="component" value="Unassembled WGS sequence"/>
</dbReference>
<dbReference type="GO" id="GO:0034599">
    <property type="term" value="P:cellular response to oxidative stress"/>
    <property type="evidence" value="ECO:0007669"/>
    <property type="project" value="TreeGrafter"/>
</dbReference>
<evidence type="ECO:0000256" key="11">
    <source>
        <dbReference type="ARBA" id="ARBA00041373"/>
    </source>
</evidence>
<dbReference type="EC" id="1.11.1.24" evidence="3"/>
<dbReference type="eggNOG" id="COG1225">
    <property type="taxonomic scope" value="Bacteria"/>
</dbReference>
<evidence type="ECO:0000256" key="2">
    <source>
        <dbReference type="ARBA" id="ARBA00011245"/>
    </source>
</evidence>
<dbReference type="Gene3D" id="3.40.30.10">
    <property type="entry name" value="Glutaredoxin"/>
    <property type="match status" value="1"/>
</dbReference>
<proteinExistence type="inferred from homology"/>
<comment type="function">
    <text evidence="1">Thiol-specific peroxidase that catalyzes the reduction of hydrogen peroxide and organic hydroperoxides to water and alcohols, respectively. Plays a role in cell protection against oxidative stress by detoxifying peroxides and as sensor of hydrogen peroxide-mediated signaling events.</text>
</comment>
<dbReference type="InterPro" id="IPR000866">
    <property type="entry name" value="AhpC/TSA"/>
</dbReference>
<evidence type="ECO:0000313" key="15">
    <source>
        <dbReference type="Proteomes" id="UP000027931"/>
    </source>
</evidence>
<name>A0A074LGD0_9BACL</name>
<gene>
    <name evidence="14" type="ORF">EL26_21650</name>
</gene>
<keyword evidence="8" id="KW-0676">Redox-active center</keyword>
<organism evidence="14 15">
    <name type="scientific">Tumebacillus flagellatus</name>
    <dbReference type="NCBI Taxonomy" id="1157490"/>
    <lineage>
        <taxon>Bacteria</taxon>
        <taxon>Bacillati</taxon>
        <taxon>Bacillota</taxon>
        <taxon>Bacilli</taxon>
        <taxon>Bacillales</taxon>
        <taxon>Alicyclobacillaceae</taxon>
        <taxon>Tumebacillus</taxon>
    </lineage>
</organism>
<comment type="similarity">
    <text evidence="10">Belongs to the peroxiredoxin family. BCP/PrxQ subfamily.</text>
</comment>
<evidence type="ECO:0000256" key="3">
    <source>
        <dbReference type="ARBA" id="ARBA00013017"/>
    </source>
</evidence>
<reference evidence="14 15" key="1">
    <citation type="journal article" date="2013" name="Int. J. Syst. Evol. Microbiol.">
        <title>Tumebacillus flagellatus sp. nov., an alpha-amylase/pullulanase-producing bacterium isolated from cassava wastewater.</title>
        <authorList>
            <person name="Wang Q."/>
            <person name="Xie N."/>
            <person name="Qin Y."/>
            <person name="Shen N."/>
            <person name="Zhu J."/>
            <person name="Mi H."/>
            <person name="Huang R."/>
        </authorList>
    </citation>
    <scope>NUCLEOTIDE SEQUENCE [LARGE SCALE GENOMIC DNA]</scope>
    <source>
        <strain evidence="14 15">GST4</strain>
    </source>
</reference>
<evidence type="ECO:0000256" key="12">
    <source>
        <dbReference type="ARBA" id="ARBA00049091"/>
    </source>
</evidence>
<evidence type="ECO:0000256" key="5">
    <source>
        <dbReference type="ARBA" id="ARBA00022862"/>
    </source>
</evidence>
<dbReference type="PANTHER" id="PTHR42801:SF4">
    <property type="entry name" value="AHPC_TSA FAMILY PROTEIN"/>
    <property type="match status" value="1"/>
</dbReference>
<dbReference type="InterPro" id="IPR036249">
    <property type="entry name" value="Thioredoxin-like_sf"/>
</dbReference>
<evidence type="ECO:0000313" key="14">
    <source>
        <dbReference type="EMBL" id="KEO81286.1"/>
    </source>
</evidence>
<dbReference type="GO" id="GO:0045454">
    <property type="term" value="P:cell redox homeostasis"/>
    <property type="evidence" value="ECO:0007669"/>
    <property type="project" value="TreeGrafter"/>
</dbReference>
<evidence type="ECO:0000256" key="6">
    <source>
        <dbReference type="ARBA" id="ARBA00023002"/>
    </source>
</evidence>
<protein>
    <recommendedName>
        <fullName evidence="3">thioredoxin-dependent peroxiredoxin</fullName>
        <ecNumber evidence="3">1.11.1.24</ecNumber>
    </recommendedName>
    <alternativeName>
        <fullName evidence="11">Bacterioferritin comigratory protein</fullName>
    </alternativeName>
    <alternativeName>
        <fullName evidence="9">Thioredoxin peroxidase</fullName>
    </alternativeName>
</protein>
<dbReference type="GO" id="GO:0008379">
    <property type="term" value="F:thioredoxin peroxidase activity"/>
    <property type="evidence" value="ECO:0007669"/>
    <property type="project" value="TreeGrafter"/>
</dbReference>
<dbReference type="FunFam" id="3.40.30.10:FF:000007">
    <property type="entry name" value="Thioredoxin-dependent thiol peroxidase"/>
    <property type="match status" value="1"/>
</dbReference>
<dbReference type="PANTHER" id="PTHR42801">
    <property type="entry name" value="THIOREDOXIN-DEPENDENT PEROXIDE REDUCTASE"/>
    <property type="match status" value="1"/>
</dbReference>
<keyword evidence="6" id="KW-0560">Oxidoreductase</keyword>
<evidence type="ECO:0000256" key="8">
    <source>
        <dbReference type="ARBA" id="ARBA00023284"/>
    </source>
</evidence>
<evidence type="ECO:0000259" key="13">
    <source>
        <dbReference type="Pfam" id="PF00578"/>
    </source>
</evidence>
<keyword evidence="4" id="KW-0575">Peroxidase</keyword>
<dbReference type="Pfam" id="PF00578">
    <property type="entry name" value="AhpC-TSA"/>
    <property type="match status" value="1"/>
</dbReference>
<evidence type="ECO:0000256" key="9">
    <source>
        <dbReference type="ARBA" id="ARBA00032824"/>
    </source>
</evidence>
<dbReference type="SUPFAM" id="SSF52833">
    <property type="entry name" value="Thioredoxin-like"/>
    <property type="match status" value="1"/>
</dbReference>
<dbReference type="InterPro" id="IPR050924">
    <property type="entry name" value="Peroxiredoxin_BCP/PrxQ"/>
</dbReference>
<feature type="domain" description="Alkyl hydroperoxide reductase subunit C/ Thiol specific antioxidant" evidence="13">
    <location>
        <begin position="2"/>
        <end position="79"/>
    </location>
</feature>
<evidence type="ECO:0000256" key="4">
    <source>
        <dbReference type="ARBA" id="ARBA00022559"/>
    </source>
</evidence>
<comment type="catalytic activity">
    <reaction evidence="12">
        <text>a hydroperoxide + [thioredoxin]-dithiol = an alcohol + [thioredoxin]-disulfide + H2O</text>
        <dbReference type="Rhea" id="RHEA:62620"/>
        <dbReference type="Rhea" id="RHEA-COMP:10698"/>
        <dbReference type="Rhea" id="RHEA-COMP:10700"/>
        <dbReference type="ChEBI" id="CHEBI:15377"/>
        <dbReference type="ChEBI" id="CHEBI:29950"/>
        <dbReference type="ChEBI" id="CHEBI:30879"/>
        <dbReference type="ChEBI" id="CHEBI:35924"/>
        <dbReference type="ChEBI" id="CHEBI:50058"/>
        <dbReference type="EC" id="1.11.1.24"/>
    </reaction>
</comment>
<accession>A0A074LGD0</accession>